<keyword evidence="11 14" id="KW-1133">Transmembrane helix</keyword>
<dbReference type="GO" id="GO:0004675">
    <property type="term" value="F:transmembrane receptor protein serine/threonine kinase activity"/>
    <property type="evidence" value="ECO:0007669"/>
    <property type="project" value="UniProtKB-EC"/>
</dbReference>
<feature type="domain" description="Protein kinase" evidence="15">
    <location>
        <begin position="307"/>
        <end position="397"/>
    </location>
</feature>
<dbReference type="GO" id="GO:0043235">
    <property type="term" value="C:receptor complex"/>
    <property type="evidence" value="ECO:0007669"/>
    <property type="project" value="TreeGrafter"/>
</dbReference>
<evidence type="ECO:0000256" key="9">
    <source>
        <dbReference type="ARBA" id="ARBA00022777"/>
    </source>
</evidence>
<feature type="transmembrane region" description="Helical" evidence="14">
    <location>
        <begin position="107"/>
        <end position="132"/>
    </location>
</feature>
<keyword evidence="12 14" id="KW-0472">Membrane</keyword>
<dbReference type="EC" id="2.7.11.30" evidence="3"/>
<dbReference type="InterPro" id="IPR011009">
    <property type="entry name" value="Kinase-like_dom_sf"/>
</dbReference>
<dbReference type="GO" id="GO:0005886">
    <property type="term" value="C:plasma membrane"/>
    <property type="evidence" value="ECO:0007669"/>
    <property type="project" value="TreeGrafter"/>
</dbReference>
<evidence type="ECO:0000256" key="4">
    <source>
        <dbReference type="ARBA" id="ARBA00022527"/>
    </source>
</evidence>
<reference evidence="18" key="1">
    <citation type="submission" date="2017-02" db="UniProtKB">
        <authorList>
            <consortium name="WormBaseParasite"/>
        </authorList>
    </citation>
    <scope>IDENTIFICATION</scope>
</reference>
<dbReference type="InterPro" id="IPR000333">
    <property type="entry name" value="TGFB_receptor"/>
</dbReference>
<dbReference type="SUPFAM" id="SSF56112">
    <property type="entry name" value="Protein kinase-like (PK-like)"/>
    <property type="match status" value="1"/>
</dbReference>
<sequence length="397" mass="44669">MKQISCYCTPDQVDCNLTTGKILCEPGQQYCLLTIKQLDDHSNRTQIQGCWSWPRENDFVSESNICYIASKRDGYITCFCKGDSCNVPNIPMKQGHGHRIRYFNPWFGWYFSLVRLCFWRLASVVVVLLNLISLSGDPVHSDSGNRSVGNHSSTSKIGVRASFSNNPTFFYAIALPLLLLVLLIFIFIFLLCRRFKTSAHPLGGPAVGGSSKFSTDKHKSFLCLKSFPSSLRFCFSASRSKDGEHQFCVSGNIGCRSCPLNGTPCVYCGNGFLTHIDGSPPMPQLVRPVLGGGWLAEDEIEELSRICTKVKRCSRGRFGEVWLGRMTEVSSGRPTSREVAIKVFPEAERRSWETELELYRLPLLKHPNILHYIGIDKVRGPVLTFHIDSCLHYLLVF</sequence>
<dbReference type="PANTHER" id="PTHR23255">
    <property type="entry name" value="TRANSFORMING GROWTH FACTOR-BETA RECEPTOR TYPE I AND II"/>
    <property type="match status" value="1"/>
</dbReference>
<evidence type="ECO:0000256" key="13">
    <source>
        <dbReference type="ARBA" id="ARBA00023170"/>
    </source>
</evidence>
<evidence type="ECO:0000313" key="17">
    <source>
        <dbReference type="Proteomes" id="UP000274429"/>
    </source>
</evidence>
<evidence type="ECO:0000256" key="1">
    <source>
        <dbReference type="ARBA" id="ARBA00004479"/>
    </source>
</evidence>
<keyword evidence="17" id="KW-1185">Reference proteome</keyword>
<proteinExistence type="inferred from homology"/>
<dbReference type="GO" id="GO:0071363">
    <property type="term" value="P:cellular response to growth factor stimulus"/>
    <property type="evidence" value="ECO:0007669"/>
    <property type="project" value="TreeGrafter"/>
</dbReference>
<evidence type="ECO:0000256" key="6">
    <source>
        <dbReference type="ARBA" id="ARBA00022692"/>
    </source>
</evidence>
<evidence type="ECO:0000256" key="14">
    <source>
        <dbReference type="SAM" id="Phobius"/>
    </source>
</evidence>
<dbReference type="OrthoDB" id="547665at2759"/>
<evidence type="ECO:0000256" key="8">
    <source>
        <dbReference type="ARBA" id="ARBA00022741"/>
    </source>
</evidence>
<keyword evidence="9" id="KW-0418">Kinase</keyword>
<dbReference type="InterPro" id="IPR000719">
    <property type="entry name" value="Prot_kinase_dom"/>
</dbReference>
<keyword evidence="7" id="KW-0732">Signal</keyword>
<gene>
    <name evidence="16" type="ORF">TTAC_LOCUS2608</name>
</gene>
<protein>
    <recommendedName>
        <fullName evidence="3">receptor protein serine/threonine kinase</fullName>
        <ecNumber evidence="3">2.7.11.30</ecNumber>
    </recommendedName>
</protein>
<keyword evidence="4" id="KW-0723">Serine/threonine-protein kinase</keyword>
<keyword evidence="8" id="KW-0547">Nucleotide-binding</keyword>
<reference evidence="16 17" key="2">
    <citation type="submission" date="2018-11" db="EMBL/GenBank/DDBJ databases">
        <authorList>
            <consortium name="Pathogen Informatics"/>
        </authorList>
    </citation>
    <scope>NUCLEOTIDE SEQUENCE [LARGE SCALE GENOMIC DNA]</scope>
</reference>
<keyword evidence="13" id="KW-0675">Receptor</keyword>
<dbReference type="Proteomes" id="UP000274429">
    <property type="component" value="Unassembled WGS sequence"/>
</dbReference>
<evidence type="ECO:0000256" key="11">
    <source>
        <dbReference type="ARBA" id="ARBA00022989"/>
    </source>
</evidence>
<dbReference type="PANTHER" id="PTHR23255:SF72">
    <property type="entry name" value="RECEPTOR PROTEIN SERINE_THREONINE KINASE"/>
    <property type="match status" value="1"/>
</dbReference>
<dbReference type="PROSITE" id="PS50011">
    <property type="entry name" value="PROTEIN_KINASE_DOM"/>
    <property type="match status" value="1"/>
</dbReference>
<evidence type="ECO:0000256" key="5">
    <source>
        <dbReference type="ARBA" id="ARBA00022679"/>
    </source>
</evidence>
<evidence type="ECO:0000256" key="2">
    <source>
        <dbReference type="ARBA" id="ARBA00009605"/>
    </source>
</evidence>
<comment type="subcellular location">
    <subcellularLocation>
        <location evidence="1">Membrane</location>
        <topology evidence="1">Single-pass type I membrane protein</topology>
    </subcellularLocation>
</comment>
<comment type="similarity">
    <text evidence="2">Belongs to the protein kinase superfamily. TKL Ser/Thr protein kinase family. TGFB receptor subfamily.</text>
</comment>
<keyword evidence="6 14" id="KW-0812">Transmembrane</keyword>
<name>A0A0R3WPD3_HYDTA</name>
<evidence type="ECO:0000313" key="18">
    <source>
        <dbReference type="WBParaSite" id="TTAC_0000262301-mRNA-1"/>
    </source>
</evidence>
<evidence type="ECO:0000256" key="3">
    <source>
        <dbReference type="ARBA" id="ARBA00012401"/>
    </source>
</evidence>
<keyword evidence="5" id="KW-0808">Transferase</keyword>
<keyword evidence="10" id="KW-0067">ATP-binding</keyword>
<evidence type="ECO:0000256" key="12">
    <source>
        <dbReference type="ARBA" id="ARBA00023136"/>
    </source>
</evidence>
<evidence type="ECO:0000256" key="10">
    <source>
        <dbReference type="ARBA" id="ARBA00022840"/>
    </source>
</evidence>
<feature type="transmembrane region" description="Helical" evidence="14">
    <location>
        <begin position="169"/>
        <end position="192"/>
    </location>
</feature>
<evidence type="ECO:0000313" key="16">
    <source>
        <dbReference type="EMBL" id="VDM20642.1"/>
    </source>
</evidence>
<organism evidence="18">
    <name type="scientific">Hydatigena taeniaeformis</name>
    <name type="common">Feline tapeworm</name>
    <name type="synonym">Taenia taeniaeformis</name>
    <dbReference type="NCBI Taxonomy" id="6205"/>
    <lineage>
        <taxon>Eukaryota</taxon>
        <taxon>Metazoa</taxon>
        <taxon>Spiralia</taxon>
        <taxon>Lophotrochozoa</taxon>
        <taxon>Platyhelminthes</taxon>
        <taxon>Cestoda</taxon>
        <taxon>Eucestoda</taxon>
        <taxon>Cyclophyllidea</taxon>
        <taxon>Taeniidae</taxon>
        <taxon>Hydatigera</taxon>
    </lineage>
</organism>
<evidence type="ECO:0000259" key="15">
    <source>
        <dbReference type="PROSITE" id="PS50011"/>
    </source>
</evidence>
<dbReference type="Gene3D" id="3.30.200.20">
    <property type="entry name" value="Phosphorylase Kinase, domain 1"/>
    <property type="match status" value="1"/>
</dbReference>
<dbReference type="AlphaFoldDB" id="A0A0R3WPD3"/>
<dbReference type="WBParaSite" id="TTAC_0000262301-mRNA-1">
    <property type="protein sequence ID" value="TTAC_0000262301-mRNA-1"/>
    <property type="gene ID" value="TTAC_0000262301"/>
</dbReference>
<dbReference type="EMBL" id="UYWX01001279">
    <property type="protein sequence ID" value="VDM20642.1"/>
    <property type="molecule type" value="Genomic_DNA"/>
</dbReference>
<evidence type="ECO:0000256" key="7">
    <source>
        <dbReference type="ARBA" id="ARBA00022729"/>
    </source>
</evidence>
<dbReference type="GO" id="GO:0005524">
    <property type="term" value="F:ATP binding"/>
    <property type="evidence" value="ECO:0007669"/>
    <property type="project" value="UniProtKB-KW"/>
</dbReference>
<dbReference type="STRING" id="6205.A0A0R3WPD3"/>
<accession>A0A0R3WPD3</accession>